<dbReference type="PANTHER" id="PTHR43027:SF2">
    <property type="entry name" value="TRANSPORT PERMEASE PROTEIN"/>
    <property type="match status" value="1"/>
</dbReference>
<feature type="transmembrane region" description="Helical" evidence="5">
    <location>
        <begin position="136"/>
        <end position="157"/>
    </location>
</feature>
<proteinExistence type="inferred from homology"/>
<evidence type="ECO:0000259" key="6">
    <source>
        <dbReference type="PROSITE" id="PS51012"/>
    </source>
</evidence>
<dbReference type="Proteomes" id="UP000614200">
    <property type="component" value="Unassembled WGS sequence"/>
</dbReference>
<sequence>MKSLLVLYKTEFKLALREFSGVLFGILLPIGIMLLLGILYGDKLAYENAPYTLLQQSVAAVLTVGICATGLMGVPITLSGYREKKILKRFKASPASPLLLILAQFLNNMTYALISSVAVVGIAVLCFGYRMIGNPVLFILSYFLLMAAIYAMGAMIASVAKSEKIANMLCTLFYFPMFFLSGATIPYELMPKGLKLFADVMPLTQGIKLLKATSLGAWQNDSMNAVWILIFTAILGMIIAVKTFKYEYES</sequence>
<comment type="similarity">
    <text evidence="5">Belongs to the ABC-2 integral membrane protein family.</text>
</comment>
<accession>A0ABR9ZZ77</accession>
<feature type="transmembrane region" description="Helical" evidence="5">
    <location>
        <begin position="99"/>
        <end position="130"/>
    </location>
</feature>
<dbReference type="PIRSF" id="PIRSF006648">
    <property type="entry name" value="DrrB"/>
    <property type="match status" value="1"/>
</dbReference>
<feature type="domain" description="ABC transmembrane type-2" evidence="6">
    <location>
        <begin position="20"/>
        <end position="247"/>
    </location>
</feature>
<dbReference type="Pfam" id="PF01061">
    <property type="entry name" value="ABC2_membrane"/>
    <property type="match status" value="1"/>
</dbReference>
<dbReference type="RefSeq" id="WP_194704004.1">
    <property type="nucleotide sequence ID" value="NZ_JADKNH010000020.1"/>
</dbReference>
<keyword evidence="3 5" id="KW-1133">Transmembrane helix</keyword>
<feature type="transmembrane region" description="Helical" evidence="5">
    <location>
        <begin position="21"/>
        <end position="41"/>
    </location>
</feature>
<evidence type="ECO:0000256" key="1">
    <source>
        <dbReference type="ARBA" id="ARBA00004141"/>
    </source>
</evidence>
<keyword evidence="8" id="KW-1185">Reference proteome</keyword>
<organism evidence="7 8">
    <name type="scientific">Fusibacter ferrireducens</name>
    <dbReference type="NCBI Taxonomy" id="2785058"/>
    <lineage>
        <taxon>Bacteria</taxon>
        <taxon>Bacillati</taxon>
        <taxon>Bacillota</taxon>
        <taxon>Clostridia</taxon>
        <taxon>Eubacteriales</taxon>
        <taxon>Eubacteriales Family XII. Incertae Sedis</taxon>
        <taxon>Fusibacter</taxon>
    </lineage>
</organism>
<evidence type="ECO:0000313" key="7">
    <source>
        <dbReference type="EMBL" id="MBF4695765.1"/>
    </source>
</evidence>
<feature type="transmembrane region" description="Helical" evidence="5">
    <location>
        <begin position="169"/>
        <end position="187"/>
    </location>
</feature>
<evidence type="ECO:0000256" key="5">
    <source>
        <dbReference type="RuleBase" id="RU361157"/>
    </source>
</evidence>
<comment type="subcellular location">
    <subcellularLocation>
        <location evidence="5">Cell membrane</location>
        <topology evidence="5">Multi-pass membrane protein</topology>
    </subcellularLocation>
    <subcellularLocation>
        <location evidence="1">Membrane</location>
        <topology evidence="1">Multi-pass membrane protein</topology>
    </subcellularLocation>
</comment>
<dbReference type="InterPro" id="IPR052902">
    <property type="entry name" value="ABC-2_transporter"/>
</dbReference>
<evidence type="ECO:0000313" key="8">
    <source>
        <dbReference type="Proteomes" id="UP000614200"/>
    </source>
</evidence>
<gene>
    <name evidence="7" type="ORF">ISU02_21930</name>
</gene>
<keyword evidence="4 5" id="KW-0472">Membrane</keyword>
<evidence type="ECO:0000256" key="4">
    <source>
        <dbReference type="ARBA" id="ARBA00023136"/>
    </source>
</evidence>
<dbReference type="PANTHER" id="PTHR43027">
    <property type="entry name" value="DOXORUBICIN RESISTANCE ABC TRANSPORTER PERMEASE PROTEIN DRRC-RELATED"/>
    <property type="match status" value="1"/>
</dbReference>
<keyword evidence="2 5" id="KW-0812">Transmembrane</keyword>
<feature type="transmembrane region" description="Helical" evidence="5">
    <location>
        <begin position="225"/>
        <end position="244"/>
    </location>
</feature>
<evidence type="ECO:0000256" key="2">
    <source>
        <dbReference type="ARBA" id="ARBA00022692"/>
    </source>
</evidence>
<dbReference type="InterPro" id="IPR013525">
    <property type="entry name" value="ABC2_TM"/>
</dbReference>
<dbReference type="PROSITE" id="PS51012">
    <property type="entry name" value="ABC_TM2"/>
    <property type="match status" value="1"/>
</dbReference>
<reference evidence="7 8" key="1">
    <citation type="submission" date="2020-11" db="EMBL/GenBank/DDBJ databases">
        <title>Fusibacter basophilias sp. nov.</title>
        <authorList>
            <person name="Qiu D."/>
        </authorList>
    </citation>
    <scope>NUCLEOTIDE SEQUENCE [LARGE SCALE GENOMIC DNA]</scope>
    <source>
        <strain evidence="7 8">Q10-2</strain>
    </source>
</reference>
<comment type="caution">
    <text evidence="7">The sequence shown here is derived from an EMBL/GenBank/DDBJ whole genome shotgun (WGS) entry which is preliminary data.</text>
</comment>
<protein>
    <recommendedName>
        <fullName evidence="5">Transport permease protein</fullName>
    </recommendedName>
</protein>
<keyword evidence="5" id="KW-1003">Cell membrane</keyword>
<dbReference type="InterPro" id="IPR000412">
    <property type="entry name" value="ABC_2_transport"/>
</dbReference>
<name>A0ABR9ZZ77_9FIRM</name>
<feature type="transmembrane region" description="Helical" evidence="5">
    <location>
        <begin position="53"/>
        <end position="78"/>
    </location>
</feature>
<dbReference type="EMBL" id="JADKNH010000020">
    <property type="protein sequence ID" value="MBF4695765.1"/>
    <property type="molecule type" value="Genomic_DNA"/>
</dbReference>
<keyword evidence="5" id="KW-0813">Transport</keyword>
<dbReference type="InterPro" id="IPR047817">
    <property type="entry name" value="ABC2_TM_bact-type"/>
</dbReference>
<evidence type="ECO:0000256" key="3">
    <source>
        <dbReference type="ARBA" id="ARBA00022989"/>
    </source>
</evidence>
<dbReference type="PRINTS" id="PR00164">
    <property type="entry name" value="ABC2TRNSPORT"/>
</dbReference>